<reference evidence="2" key="1">
    <citation type="journal article" date="2022" name="Int. J. Mol. Sci.">
        <title>Draft Genome of Tanacetum Coccineum: Genomic Comparison of Closely Related Tanacetum-Family Plants.</title>
        <authorList>
            <person name="Yamashiro T."/>
            <person name="Shiraishi A."/>
            <person name="Nakayama K."/>
            <person name="Satake H."/>
        </authorList>
    </citation>
    <scope>NUCLEOTIDE SEQUENCE</scope>
</reference>
<feature type="compositionally biased region" description="Low complexity" evidence="1">
    <location>
        <begin position="90"/>
        <end position="100"/>
    </location>
</feature>
<accession>A0ABQ5DEN7</accession>
<feature type="region of interest" description="Disordered" evidence="1">
    <location>
        <begin position="184"/>
        <end position="216"/>
    </location>
</feature>
<feature type="compositionally biased region" description="Acidic residues" evidence="1">
    <location>
        <begin position="127"/>
        <end position="158"/>
    </location>
</feature>
<comment type="caution">
    <text evidence="2">The sequence shown here is derived from an EMBL/GenBank/DDBJ whole genome shotgun (WGS) entry which is preliminary data.</text>
</comment>
<reference evidence="2" key="2">
    <citation type="submission" date="2022-01" db="EMBL/GenBank/DDBJ databases">
        <authorList>
            <person name="Yamashiro T."/>
            <person name="Shiraishi A."/>
            <person name="Satake H."/>
            <person name="Nakayama K."/>
        </authorList>
    </citation>
    <scope>NUCLEOTIDE SEQUENCE</scope>
</reference>
<feature type="region of interest" description="Disordered" evidence="1">
    <location>
        <begin position="60"/>
        <end position="171"/>
    </location>
</feature>
<gene>
    <name evidence="2" type="ORF">Tco_0925708</name>
</gene>
<dbReference type="Proteomes" id="UP001151760">
    <property type="component" value="Unassembled WGS sequence"/>
</dbReference>
<organism evidence="2 3">
    <name type="scientific">Tanacetum coccineum</name>
    <dbReference type="NCBI Taxonomy" id="301880"/>
    <lineage>
        <taxon>Eukaryota</taxon>
        <taxon>Viridiplantae</taxon>
        <taxon>Streptophyta</taxon>
        <taxon>Embryophyta</taxon>
        <taxon>Tracheophyta</taxon>
        <taxon>Spermatophyta</taxon>
        <taxon>Magnoliopsida</taxon>
        <taxon>eudicotyledons</taxon>
        <taxon>Gunneridae</taxon>
        <taxon>Pentapetalae</taxon>
        <taxon>asterids</taxon>
        <taxon>campanulids</taxon>
        <taxon>Asterales</taxon>
        <taxon>Asteraceae</taxon>
        <taxon>Asteroideae</taxon>
        <taxon>Anthemideae</taxon>
        <taxon>Anthemidinae</taxon>
        <taxon>Tanacetum</taxon>
    </lineage>
</organism>
<protein>
    <recommendedName>
        <fullName evidence="4">Extensin</fullName>
    </recommendedName>
</protein>
<evidence type="ECO:0008006" key="4">
    <source>
        <dbReference type="Google" id="ProtNLM"/>
    </source>
</evidence>
<keyword evidence="3" id="KW-1185">Reference proteome</keyword>
<dbReference type="EMBL" id="BQNB010015038">
    <property type="protein sequence ID" value="GJT35289.1"/>
    <property type="molecule type" value="Genomic_DNA"/>
</dbReference>
<evidence type="ECO:0000313" key="3">
    <source>
        <dbReference type="Proteomes" id="UP001151760"/>
    </source>
</evidence>
<sequence length="330" mass="35911">MFFSAVISSASSAVTYTSVYTDSEPWRFYWGSDKEPSDVGSPGVIVYGYDGLPMHPVSPSSPDYVPVPEHQPSPDYVFGPEHPPSPVYVPEPEYPEYLVPSDAEAPIEDKPLPDYASPTALSSSYVDGDDDSSNDDDDDDDEDEEASEDEDDDKEEEEHLASADSSAIPIVDHVPLAEDTEAFKTDGLAPTPPSPRSPQIVVPLSQTRTRKARKMVRPQTPIPFPSEVEVARILALPTPPPSPLTPLSSPLPQIPLLPRPVLSPPLPLPLPPTTNPTYAEASLGYRAAEIQIRAASPPQLLPSTYHRTDILEDQMPPQKIACFTTPTFGF</sequence>
<evidence type="ECO:0000256" key="1">
    <source>
        <dbReference type="SAM" id="MobiDB-lite"/>
    </source>
</evidence>
<name>A0ABQ5DEN7_9ASTR</name>
<evidence type="ECO:0000313" key="2">
    <source>
        <dbReference type="EMBL" id="GJT35289.1"/>
    </source>
</evidence>
<proteinExistence type="predicted"/>